<evidence type="ECO:0000313" key="13">
    <source>
        <dbReference type="Proteomes" id="UP000605201"/>
    </source>
</evidence>
<dbReference type="Pfam" id="PF00664">
    <property type="entry name" value="ABC_membrane"/>
    <property type="match status" value="1"/>
</dbReference>
<evidence type="ECO:0000256" key="6">
    <source>
        <dbReference type="ARBA" id="ARBA00022840"/>
    </source>
</evidence>
<evidence type="ECO:0000256" key="9">
    <source>
        <dbReference type="SAM" id="Phobius"/>
    </source>
</evidence>
<keyword evidence="5" id="KW-0547">Nucleotide-binding</keyword>
<evidence type="ECO:0000259" key="10">
    <source>
        <dbReference type="PROSITE" id="PS50893"/>
    </source>
</evidence>
<feature type="domain" description="ABC transmembrane type-1" evidence="11">
    <location>
        <begin position="1"/>
        <end position="282"/>
    </location>
</feature>
<dbReference type="AlphaFoldDB" id="A0A8J6P227"/>
<dbReference type="SUPFAM" id="SSF90123">
    <property type="entry name" value="ABC transporter transmembrane region"/>
    <property type="match status" value="1"/>
</dbReference>
<keyword evidence="4 9" id="KW-0812">Transmembrane</keyword>
<dbReference type="Gene3D" id="1.20.1560.10">
    <property type="entry name" value="ABC transporter type 1, transmembrane domain"/>
    <property type="match status" value="1"/>
</dbReference>
<feature type="domain" description="ABC transporter" evidence="10">
    <location>
        <begin position="316"/>
        <end position="551"/>
    </location>
</feature>
<feature type="transmembrane region" description="Helical" evidence="9">
    <location>
        <begin position="130"/>
        <end position="157"/>
    </location>
</feature>
<keyword evidence="6 12" id="KW-0067">ATP-binding</keyword>
<comment type="subcellular location">
    <subcellularLocation>
        <location evidence="1">Cell membrane</location>
        <topology evidence="1">Multi-pass membrane protein</topology>
    </subcellularLocation>
</comment>
<keyword evidence="8 9" id="KW-0472">Membrane</keyword>
<dbReference type="SUPFAM" id="SSF52540">
    <property type="entry name" value="P-loop containing nucleoside triphosphate hydrolases"/>
    <property type="match status" value="1"/>
</dbReference>
<evidence type="ECO:0000256" key="3">
    <source>
        <dbReference type="ARBA" id="ARBA00022475"/>
    </source>
</evidence>
<dbReference type="PANTHER" id="PTHR43394:SF1">
    <property type="entry name" value="ATP-BINDING CASSETTE SUB-FAMILY B MEMBER 10, MITOCHONDRIAL"/>
    <property type="match status" value="1"/>
</dbReference>
<dbReference type="Proteomes" id="UP000605201">
    <property type="component" value="Unassembled WGS sequence"/>
</dbReference>
<protein>
    <submittedName>
        <fullName evidence="12">ABC transporter ATP-binding protein</fullName>
    </submittedName>
</protein>
<dbReference type="FunFam" id="3.40.50.300:FF:000221">
    <property type="entry name" value="Multidrug ABC transporter ATP-binding protein"/>
    <property type="match status" value="1"/>
</dbReference>
<evidence type="ECO:0000313" key="12">
    <source>
        <dbReference type="EMBL" id="MBC8431702.1"/>
    </source>
</evidence>
<dbReference type="GO" id="GO:0005886">
    <property type="term" value="C:plasma membrane"/>
    <property type="evidence" value="ECO:0007669"/>
    <property type="project" value="UniProtKB-SubCell"/>
</dbReference>
<accession>A0A8J6P227</accession>
<dbReference type="GO" id="GO:0015421">
    <property type="term" value="F:ABC-type oligopeptide transporter activity"/>
    <property type="evidence" value="ECO:0007669"/>
    <property type="project" value="TreeGrafter"/>
</dbReference>
<evidence type="ECO:0000259" key="11">
    <source>
        <dbReference type="PROSITE" id="PS50929"/>
    </source>
</evidence>
<name>A0A8J6P227_9BACT</name>
<keyword evidence="2" id="KW-0813">Transport</keyword>
<evidence type="ECO:0000256" key="5">
    <source>
        <dbReference type="ARBA" id="ARBA00022741"/>
    </source>
</evidence>
<feature type="transmembrane region" description="Helical" evidence="9">
    <location>
        <begin position="36"/>
        <end position="56"/>
    </location>
</feature>
<dbReference type="GO" id="GO:0005524">
    <property type="term" value="F:ATP binding"/>
    <property type="evidence" value="ECO:0007669"/>
    <property type="project" value="UniProtKB-KW"/>
</dbReference>
<dbReference type="InterPro" id="IPR003593">
    <property type="entry name" value="AAA+_ATPase"/>
</dbReference>
<proteinExistence type="predicted"/>
<keyword evidence="3" id="KW-1003">Cell membrane</keyword>
<feature type="transmembrane region" description="Helical" evidence="9">
    <location>
        <begin position="263"/>
        <end position="287"/>
    </location>
</feature>
<dbReference type="InterPro" id="IPR036640">
    <property type="entry name" value="ABC1_TM_sf"/>
</dbReference>
<dbReference type="CDD" id="cd18552">
    <property type="entry name" value="ABC_6TM_MsbA_like"/>
    <property type="match status" value="1"/>
</dbReference>
<dbReference type="InterPro" id="IPR017871">
    <property type="entry name" value="ABC_transporter-like_CS"/>
</dbReference>
<reference evidence="12 13" key="1">
    <citation type="submission" date="2020-08" db="EMBL/GenBank/DDBJ databases">
        <title>Bridging the membrane lipid divide: bacteria of the FCB group superphylum have the potential to synthesize archaeal ether lipids.</title>
        <authorList>
            <person name="Villanueva L."/>
            <person name="Von Meijenfeldt F.A.B."/>
            <person name="Westbye A.B."/>
            <person name="Yadav S."/>
            <person name="Hopmans E.C."/>
            <person name="Dutilh B.E."/>
            <person name="Sinninghe Damste J.S."/>
        </authorList>
    </citation>
    <scope>NUCLEOTIDE SEQUENCE [LARGE SCALE GENOMIC DNA]</scope>
    <source>
        <strain evidence="12">NIOZ-UU17</strain>
    </source>
</reference>
<sequence>MASFLSLVTVAADLAFLYLLKRLIDTGITARDLTLLKWIALGALGILFLRSVFGYASGYLHTYIDGRMTNDIQDSLYAKIQQLSLDFHTESSTGNLLTLIFYHTHDMLNIITSFSGTMIKEMFRIPALTIFLFSLHTGLAWFALLVFPPALLVVRLFRSLITRTTQKSYDTLSKLYTTAEQTLAHMETVKIFAKETEEAERFEQLNAEMLARSIQVYKASALSGPVIQMIKMLGVTVLLFLGIREVAQDELSIGGLTTFIASAYYLYGGLSNLASWYLSLLAGLISADKVMEVLKMRPAVSSPTNGLMLHTFEKEIVMRKISFRYPSGATEILKGLNLHIKKGETMALVGLSGSGKSTIVKLLLRLYDPVEGFIVFDGYKLKDLDLSMCRRLFGVAPQEPGIFQDSVVKAIAYGRPDALRNEIHEAARIAGAHEFIDRLPQGYETLIGERGVKLSGGEKQRLALARALLRNPEILILDEALSSVDAPAERAILQRITSSRRGRTTILISHRLASIAHADSIMVVEGGVIVEEGSHQQLMANSTRYQKWFMVQQSKLFVMR</sequence>
<dbReference type="PROSITE" id="PS00211">
    <property type="entry name" value="ABC_TRANSPORTER_1"/>
    <property type="match status" value="1"/>
</dbReference>
<dbReference type="InterPro" id="IPR039421">
    <property type="entry name" value="Type_1_exporter"/>
</dbReference>
<evidence type="ECO:0000256" key="8">
    <source>
        <dbReference type="ARBA" id="ARBA00023136"/>
    </source>
</evidence>
<comment type="caution">
    <text evidence="12">The sequence shown here is derived from an EMBL/GenBank/DDBJ whole genome shotgun (WGS) entry which is preliminary data.</text>
</comment>
<dbReference type="PROSITE" id="PS50893">
    <property type="entry name" value="ABC_TRANSPORTER_2"/>
    <property type="match status" value="1"/>
</dbReference>
<dbReference type="SMART" id="SM00382">
    <property type="entry name" value="AAA"/>
    <property type="match status" value="1"/>
</dbReference>
<evidence type="ECO:0000256" key="7">
    <source>
        <dbReference type="ARBA" id="ARBA00022989"/>
    </source>
</evidence>
<gene>
    <name evidence="12" type="ORF">H8D96_07255</name>
</gene>
<dbReference type="InterPro" id="IPR011527">
    <property type="entry name" value="ABC1_TM_dom"/>
</dbReference>
<organism evidence="12 13">
    <name type="scientific">Candidatus Desulfatibia vada</name>
    <dbReference type="NCBI Taxonomy" id="2841696"/>
    <lineage>
        <taxon>Bacteria</taxon>
        <taxon>Pseudomonadati</taxon>
        <taxon>Thermodesulfobacteriota</taxon>
        <taxon>Desulfobacteria</taxon>
        <taxon>Desulfobacterales</taxon>
        <taxon>Desulfobacterales incertae sedis</taxon>
        <taxon>Candidatus Desulfatibia</taxon>
    </lineage>
</organism>
<evidence type="ECO:0000256" key="2">
    <source>
        <dbReference type="ARBA" id="ARBA00022448"/>
    </source>
</evidence>
<evidence type="ECO:0000256" key="4">
    <source>
        <dbReference type="ARBA" id="ARBA00022692"/>
    </source>
</evidence>
<dbReference type="PROSITE" id="PS50929">
    <property type="entry name" value="ABC_TM1F"/>
    <property type="match status" value="1"/>
</dbReference>
<dbReference type="EMBL" id="JACNIG010000165">
    <property type="protein sequence ID" value="MBC8431702.1"/>
    <property type="molecule type" value="Genomic_DNA"/>
</dbReference>
<dbReference type="InterPro" id="IPR027417">
    <property type="entry name" value="P-loop_NTPase"/>
</dbReference>
<dbReference type="GO" id="GO:0016887">
    <property type="term" value="F:ATP hydrolysis activity"/>
    <property type="evidence" value="ECO:0007669"/>
    <property type="project" value="InterPro"/>
</dbReference>
<dbReference type="Gene3D" id="3.40.50.300">
    <property type="entry name" value="P-loop containing nucleotide triphosphate hydrolases"/>
    <property type="match status" value="1"/>
</dbReference>
<keyword evidence="7 9" id="KW-1133">Transmembrane helix</keyword>
<dbReference type="PANTHER" id="PTHR43394">
    <property type="entry name" value="ATP-DEPENDENT PERMEASE MDL1, MITOCHONDRIAL"/>
    <property type="match status" value="1"/>
</dbReference>
<evidence type="ECO:0000256" key="1">
    <source>
        <dbReference type="ARBA" id="ARBA00004651"/>
    </source>
</evidence>
<dbReference type="InterPro" id="IPR003439">
    <property type="entry name" value="ABC_transporter-like_ATP-bd"/>
</dbReference>
<feature type="transmembrane region" description="Helical" evidence="9">
    <location>
        <begin position="219"/>
        <end position="243"/>
    </location>
</feature>
<dbReference type="Pfam" id="PF00005">
    <property type="entry name" value="ABC_tran"/>
    <property type="match status" value="1"/>
</dbReference>